<evidence type="ECO:0008006" key="3">
    <source>
        <dbReference type="Google" id="ProtNLM"/>
    </source>
</evidence>
<reference evidence="1 2" key="1">
    <citation type="journal article" date="2016" name="Nat. Commun.">
        <title>Thousands of microbial genomes shed light on interconnected biogeochemical processes in an aquifer system.</title>
        <authorList>
            <person name="Anantharaman K."/>
            <person name="Brown C.T."/>
            <person name="Hug L.A."/>
            <person name="Sharon I."/>
            <person name="Castelle C.J."/>
            <person name="Probst A.J."/>
            <person name="Thomas B.C."/>
            <person name="Singh A."/>
            <person name="Wilkins M.J."/>
            <person name="Karaoz U."/>
            <person name="Brodie E.L."/>
            <person name="Williams K.H."/>
            <person name="Hubbard S.S."/>
            <person name="Banfield J.F."/>
        </authorList>
    </citation>
    <scope>NUCLEOTIDE SEQUENCE [LARGE SCALE GENOMIC DNA]</scope>
</reference>
<dbReference type="EMBL" id="MGDD01000260">
    <property type="protein sequence ID" value="OGL43666.1"/>
    <property type="molecule type" value="Genomic_DNA"/>
</dbReference>
<dbReference type="Proteomes" id="UP000179266">
    <property type="component" value="Unassembled WGS sequence"/>
</dbReference>
<proteinExistence type="predicted"/>
<accession>A0A1F7RQ25</accession>
<dbReference type="AlphaFoldDB" id="A0A1F7RQ25"/>
<evidence type="ECO:0000313" key="1">
    <source>
        <dbReference type="EMBL" id="OGL43666.1"/>
    </source>
</evidence>
<gene>
    <name evidence="1" type="ORF">A2161_08255</name>
</gene>
<protein>
    <recommendedName>
        <fullName evidence="3">GIY-YIG domain-containing protein</fullName>
    </recommendedName>
</protein>
<sequence length="176" mass="21101">MCKLFYLGFGMAYDIDFKERGYIREHIEEFLLFPDFWNDPNHQLNVVLNWHHIKFDSANLNAIPNNQKGIYCFVVKPVFSTLFETRYLFYIGETIRDFRTRYSEYLDDAAGKGKPRSRVFKMFKLWKDYLHFYYANITANSDIHDSEEKLLNTFVPRVNTLIPEAKIKPELKNIYL</sequence>
<name>A0A1F7RQ25_9BACT</name>
<organism evidence="1 2">
    <name type="scientific">Candidatus Schekmanbacteria bacterium RBG_13_48_7</name>
    <dbReference type="NCBI Taxonomy" id="1817878"/>
    <lineage>
        <taxon>Bacteria</taxon>
        <taxon>Candidatus Schekmaniibacteriota</taxon>
    </lineage>
</organism>
<comment type="caution">
    <text evidence="1">The sequence shown here is derived from an EMBL/GenBank/DDBJ whole genome shotgun (WGS) entry which is preliminary data.</text>
</comment>
<evidence type="ECO:0000313" key="2">
    <source>
        <dbReference type="Proteomes" id="UP000179266"/>
    </source>
</evidence>